<evidence type="ECO:0000313" key="2">
    <source>
        <dbReference type="Proteomes" id="UP000028713"/>
    </source>
</evidence>
<dbReference type="RefSeq" id="WP_034676672.1">
    <property type="nucleotide sequence ID" value="NZ_FPAP01000001.1"/>
</dbReference>
<organism evidence="1 2">
    <name type="scientific">Chryseobacterium formosense</name>
    <dbReference type="NCBI Taxonomy" id="236814"/>
    <lineage>
        <taxon>Bacteria</taxon>
        <taxon>Pseudomonadati</taxon>
        <taxon>Bacteroidota</taxon>
        <taxon>Flavobacteriia</taxon>
        <taxon>Flavobacteriales</taxon>
        <taxon>Weeksellaceae</taxon>
        <taxon>Chryseobacterium group</taxon>
        <taxon>Chryseobacterium</taxon>
    </lineage>
</organism>
<dbReference type="Proteomes" id="UP000028713">
    <property type="component" value="Unassembled WGS sequence"/>
</dbReference>
<keyword evidence="2" id="KW-1185">Reference proteome</keyword>
<dbReference type="InterPro" id="IPR027417">
    <property type="entry name" value="P-loop_NTPase"/>
</dbReference>
<evidence type="ECO:0000313" key="1">
    <source>
        <dbReference type="EMBL" id="KFF01353.1"/>
    </source>
</evidence>
<protein>
    <submittedName>
        <fullName evidence="1">Uncharacterized protein</fullName>
    </submittedName>
</protein>
<name>A0A085ZA89_9FLAO</name>
<comment type="caution">
    <text evidence="1">The sequence shown here is derived from an EMBL/GenBank/DDBJ whole genome shotgun (WGS) entry which is preliminary data.</text>
</comment>
<accession>A0A085ZA89</accession>
<sequence length="1264" mass="146036">MINEITIKEINQLTDIQLSEVLHSLIKQEFIKFNITDYEAFVPFNITVADGGEDAIAKWTGEPKFTDFLKNRHTLFQNKATKLPPSKCMDEILEPIQGNSTSRKLKGQIEKLVKNNGCYILFTNQSIVTKGKEDRIAKFREAIKVAGEKKYQTFQIIVYDANDIKDWVNNFISTVTLVQGFNNMTRPFGFRIWEGWEKHSKAKDNLFQTDENTNNNIDLIKQINDKKCIRVSGHSGLGKSRLVLEAFRESDLKNSVVYYDLEGGEDITGLKNFIISHQNAKEGIIVIDNCDSKRHIVLSSLVKDEGNIRIITIGFDDNASIDDSKIRLERDKQKKIVQEIVEHKIGDKRIDTDIRHIVGISEGYPAMAIKFCDIVLKDGMFDLTTIPLKNFIEKLLYHNDGDSVAYEVLRACSVFSSFGFLDDSFRAVINTELAESLKAQMNFIRTQIYDGDISQTKFNEICSNFINDDIIEKKGIFYIVKPTVLAVNLAAEWLMYTDADRVVDIVQNLQAVGLEQKFVDRLKDLNQLDKAKEIVKDLWGARGPFGSAEVLNTLWGSQLFRNVVEVNPEVTAEALQFSFGRMSKEELFTIEKSRRNLVGALEKLCFRKETFNIAAKILFSFAVSENETWGNNSTNQFNQLFQIYLSGTEVNLDKRLEIIKWGLSKNDDDYARIAIDALGRGLKTDHFMRMGGAEKQGSNSPLKDYHPDGSEVFDYWKKIVVILTDVATSNNQFAATAQNILAQSIRGLSRFDSSQLIIDSIRKILPIRKNIWTEAINNLKMTLSYEEYLSDHIKDQIKELLDELTPKDFRTELFMRVTKPEWEPYEKDEEDYYIDKPKINVEKFAEKVISQNLNWTLYIEDLLQGEQRQAYNFGKALGASVKFETVQEIIRTLKKIPVKDQNIDLLAGIIVIPSNRSWSDEIIAEFISDNDLRHHVFNLTRYLEPSYEELNRLFILIDKYGYSINQFQTFQYGRSLENLSVDEMLELNSKIITYGKLGRWTSLDILFMFCYGVGDRWEKCESFFRNLLIEDNMTIGNIENGRLEKYHWSQVAIRILNSSYDKEFAVVITEQIIEFCSERNFDYSFDSYIHSVIDVLLDKYFTDVWEYIGNALQNDYLTFFHLQQFIGTKNGYLTGSRKKDFLNPKYYNYVLNWCKVNSQVVSERIASLMPLGQNIDNTVKWHPFSQSIIDQFGNNEKLLSQLSSNMGTFGTSGSRVPYFETQKLLLESLLNHHFEEVKNWASEKLKQTEDQIKIEKLNDEQFYL</sequence>
<dbReference type="STRING" id="236814.IX39_12320"/>
<proteinExistence type="predicted"/>
<dbReference type="AlphaFoldDB" id="A0A085ZA89"/>
<reference evidence="1 2" key="1">
    <citation type="submission" date="2014-07" db="EMBL/GenBank/DDBJ databases">
        <title>Genome of Chryseobacterium formosense LMG 24722.</title>
        <authorList>
            <person name="Pipes S.E."/>
            <person name="Stropko S.J."/>
            <person name="Newman J.D."/>
        </authorList>
    </citation>
    <scope>NUCLEOTIDE SEQUENCE [LARGE SCALE GENOMIC DNA]</scope>
    <source>
        <strain evidence="1 2">LMG 24722</strain>
    </source>
</reference>
<gene>
    <name evidence="1" type="ORF">IX39_12320</name>
</gene>
<dbReference type="EMBL" id="JPRP01000001">
    <property type="protein sequence ID" value="KFF01353.1"/>
    <property type="molecule type" value="Genomic_DNA"/>
</dbReference>
<dbReference type="SUPFAM" id="SSF52540">
    <property type="entry name" value="P-loop containing nucleoside triphosphate hydrolases"/>
    <property type="match status" value="1"/>
</dbReference>
<dbReference type="eggNOG" id="ENOG502ZAA2">
    <property type="taxonomic scope" value="Bacteria"/>
</dbReference>
<dbReference type="OrthoDB" id="8910972at2"/>